<evidence type="ECO:0000313" key="2">
    <source>
        <dbReference type="EMBL" id="MCB6960903.1"/>
    </source>
</evidence>
<sequence length="364" mass="43155">MNKKVLLVTLFDEGNIGNRLQNYALQTKLISYGVEVITLDNYYTTDFSTSFKLKMLIKRLLINIGFKKYKIDYERYQSLKNIRLSNINFDNTNLYNVIKIKNEDSFKHDWSQYDLAISGSDQVWHKWKHDLNELPYYYLEFMPKEKRTSYAASFGFEEFPQNDIEQHIKGLQGMNKISCREQSGCNLVHKYVGKEAVRVLDPTLLLSADEWRNIEHKSGDIQIINLKKYVFMYFLGEITDEYYDFIRSTMEENNINEVFDFFDESKSHFVEKGPSEFINLIDNAEYVFTDSFHCTVFSILFNKRFKVFRRQQTGFEKMFGRIEDLLASKGALEHIYGETEIKPTNDFDKLYNDSIKYLELILNI</sequence>
<dbReference type="EMBL" id="JAJCJQ010000010">
    <property type="protein sequence ID" value="MCB6960903.1"/>
    <property type="molecule type" value="Genomic_DNA"/>
</dbReference>
<dbReference type="InterPro" id="IPR007345">
    <property type="entry name" value="Polysacch_pyruvyl_Trfase"/>
</dbReference>
<dbReference type="RefSeq" id="WP_306783055.1">
    <property type="nucleotide sequence ID" value="NZ_JAJCJQ010000010.1"/>
</dbReference>
<dbReference type="Proteomes" id="UP001197741">
    <property type="component" value="Unassembled WGS sequence"/>
</dbReference>
<comment type="caution">
    <text evidence="2">The sequence shown here is derived from an EMBL/GenBank/DDBJ whole genome shotgun (WGS) entry which is preliminary data.</text>
</comment>
<protein>
    <submittedName>
        <fullName evidence="2">Polysaccharide pyruvyl transferase family protein</fullName>
    </submittedName>
</protein>
<reference evidence="2" key="1">
    <citation type="submission" date="2021-10" db="EMBL/GenBank/DDBJ databases">
        <title>Collection of gut derived symbiotic bacterial strains cultured from healthy donors.</title>
        <authorList>
            <person name="Lin H."/>
            <person name="Littmann E."/>
            <person name="Kohout C."/>
            <person name="Pamer E.G."/>
        </authorList>
    </citation>
    <scope>NUCLEOTIDE SEQUENCE</scope>
    <source>
        <strain evidence="2">DFI.7.28A</strain>
    </source>
</reference>
<evidence type="ECO:0000259" key="1">
    <source>
        <dbReference type="Pfam" id="PF04230"/>
    </source>
</evidence>
<gene>
    <name evidence="2" type="ORF">LIZ82_08380</name>
</gene>
<keyword evidence="2" id="KW-0808">Transferase</keyword>
<name>A0AAW4UUC3_9FIRM</name>
<evidence type="ECO:0000313" key="3">
    <source>
        <dbReference type="Proteomes" id="UP001197741"/>
    </source>
</evidence>
<dbReference type="GO" id="GO:0016740">
    <property type="term" value="F:transferase activity"/>
    <property type="evidence" value="ECO:0007669"/>
    <property type="project" value="UniProtKB-KW"/>
</dbReference>
<feature type="domain" description="Polysaccharide pyruvyl transferase" evidence="1">
    <location>
        <begin position="15"/>
        <end position="305"/>
    </location>
</feature>
<organism evidence="2 3">
    <name type="scientific">Agathobacter rectalis</name>
    <dbReference type="NCBI Taxonomy" id="39491"/>
    <lineage>
        <taxon>Bacteria</taxon>
        <taxon>Bacillati</taxon>
        <taxon>Bacillota</taxon>
        <taxon>Clostridia</taxon>
        <taxon>Lachnospirales</taxon>
        <taxon>Lachnospiraceae</taxon>
        <taxon>Agathobacter</taxon>
    </lineage>
</organism>
<proteinExistence type="predicted"/>
<dbReference type="AlphaFoldDB" id="A0AAW4UUC3"/>
<accession>A0AAW4UUC3</accession>
<dbReference type="Pfam" id="PF04230">
    <property type="entry name" value="PS_pyruv_trans"/>
    <property type="match status" value="1"/>
</dbReference>